<organism evidence="1 2">
    <name type="scientific">Pleurotus ostreatus (strain PC15)</name>
    <name type="common">Oyster mushroom</name>
    <dbReference type="NCBI Taxonomy" id="1137138"/>
    <lineage>
        <taxon>Eukaryota</taxon>
        <taxon>Fungi</taxon>
        <taxon>Dikarya</taxon>
        <taxon>Basidiomycota</taxon>
        <taxon>Agaricomycotina</taxon>
        <taxon>Agaricomycetes</taxon>
        <taxon>Agaricomycetidae</taxon>
        <taxon>Agaricales</taxon>
        <taxon>Pleurotineae</taxon>
        <taxon>Pleurotaceae</taxon>
        <taxon>Pleurotus</taxon>
    </lineage>
</organism>
<proteinExistence type="predicted"/>
<dbReference type="EMBL" id="KL198006">
    <property type="protein sequence ID" value="KDQ31519.1"/>
    <property type="molecule type" value="Genomic_DNA"/>
</dbReference>
<evidence type="ECO:0000313" key="1">
    <source>
        <dbReference type="EMBL" id="KDQ31519.1"/>
    </source>
</evidence>
<evidence type="ECO:0000313" key="2">
    <source>
        <dbReference type="Proteomes" id="UP000027073"/>
    </source>
</evidence>
<reference evidence="2" key="1">
    <citation type="journal article" date="2014" name="Proc. Natl. Acad. Sci. U.S.A.">
        <title>Extensive sampling of basidiomycete genomes demonstrates inadequacy of the white-rot/brown-rot paradigm for wood decay fungi.</title>
        <authorList>
            <person name="Riley R."/>
            <person name="Salamov A.A."/>
            <person name="Brown D.W."/>
            <person name="Nagy L.G."/>
            <person name="Floudas D."/>
            <person name="Held B.W."/>
            <person name="Levasseur A."/>
            <person name="Lombard V."/>
            <person name="Morin E."/>
            <person name="Otillar R."/>
            <person name="Lindquist E.A."/>
            <person name="Sun H."/>
            <person name="LaButti K.M."/>
            <person name="Schmutz J."/>
            <person name="Jabbour D."/>
            <person name="Luo H."/>
            <person name="Baker S.E."/>
            <person name="Pisabarro A.G."/>
            <person name="Walton J.D."/>
            <person name="Blanchette R.A."/>
            <person name="Henrissat B."/>
            <person name="Martin F."/>
            <person name="Cullen D."/>
            <person name="Hibbett D.S."/>
            <person name="Grigoriev I.V."/>
        </authorList>
    </citation>
    <scope>NUCLEOTIDE SEQUENCE [LARGE SCALE GENOMIC DNA]</scope>
    <source>
        <strain evidence="2">PC15</strain>
    </source>
</reference>
<name>A0A067NUC6_PLEO1</name>
<accession>A0A067NUC6</accession>
<dbReference type="OrthoDB" id="3003360at2759"/>
<gene>
    <name evidence="1" type="ORF">PLEOSDRAFT_166688</name>
</gene>
<dbReference type="VEuPathDB" id="FungiDB:PLEOSDRAFT_166688"/>
<dbReference type="HOGENOM" id="CLU_1078159_0_0_1"/>
<evidence type="ECO:0008006" key="3">
    <source>
        <dbReference type="Google" id="ProtNLM"/>
    </source>
</evidence>
<dbReference type="InParanoid" id="A0A067NUC6"/>
<dbReference type="AlphaFoldDB" id="A0A067NUC6"/>
<protein>
    <recommendedName>
        <fullName evidence="3">DUF1769-domain-containing protein</fullName>
    </recommendedName>
</protein>
<dbReference type="Proteomes" id="UP000027073">
    <property type="component" value="Unassembled WGS sequence"/>
</dbReference>
<sequence length="258" mass="28453">MATPTHEYTTTTPEVPDGVETKPIPNDILPYTYLNRLTPPVGTSFFQKETITIFDNQQISVKGLHLETLTWRTDVYKYATGARPDKPDFKKNGGEIYIILVHAGTGRAPDVLPFFELTKTVKVPSSIIPVKQYPASNSGTPSGSDLAYRIDYLNAMAMFKDGGHSSFPFDASYQEDFVRHQAEQTGLETTDGVEFGVIPRLPFHAIFTYPIIGLSVFKCLDPSAFPATFTFRAGAGWPGSSRHGSITKDVSISFEFAP</sequence>